<protein>
    <recommendedName>
        <fullName evidence="2">Small ribosomal subunit protein bS1</fullName>
    </recommendedName>
    <alternativeName>
        <fullName evidence="3">30S ribosomal protein S1</fullName>
    </alternativeName>
</protein>
<sequence length="762" mass="80364">MDTAVRIARTIAGEIDATPAQVTAAAALLDGGATVPFVARYRKEATGGLDDTQLRMLADRLAYLRDMESRRAAILGSVRDQGKLTDDLARAIAGAATKAALEDIYLPFKPKRRTKAMIARENGLEPLLRAIQANRGADPATLAAAYVGAAVPDTKAALDGARDILVEELAENAALLGALRDFMRAEAFIAAKLIAGKEAAGAKFSDYFDHREKWSAIPSHRALAILRAAKEEIVTIGIAPDPDTGTQRAEGIVAQALGPLGSGPGDQWLRQVAGWTWRVRLSNTMYVDLLTDLRRRAHDEASRVFGRNLRDLLLAAPAGARATLGIDPGIRTGCKIAVVDATGKLLDTATIYPFPPKSDLRGAEAALLALIAKHGADLIAIGNGTASRETERLVGDVLKRLPKGATVPTRVVVSEAGASVYSASELAAKEFPQLDVSLRGAVSIARRLQDPLAELVKVPPESIGVGQYQHDVDQRHLAKTLEAVVEDAVNAVGVDLNTASAPLLAYVAGLGPSLAQNIVAWRDENGAFPSRAALKKVAGLGPRAFEQCAGFLRIPGGKEPLDASAVHPEAYGIARKIVAACGRDIRAIMGDGAALKSIRAEQFVDDDFGLPTIRDILAELEKPGRDPRPGFVTASFAEGVEAITDLKPGMMLEGTVTNVAAFGAFVDIGVHQDGLVHVSQLADRFVKDPNEVVKVGQVVRVRVTEVDVPRKRIGLTMRRDGDAARPAPRAPGKAGPGSASAAPKAGSQGGFGAALAEAMRRK</sequence>
<dbReference type="FunFam" id="1.10.10.650:FF:000001">
    <property type="entry name" value="S1 RNA-binding domain 1"/>
    <property type="match status" value="1"/>
</dbReference>
<dbReference type="SUPFAM" id="SSF47781">
    <property type="entry name" value="RuvA domain 2-like"/>
    <property type="match status" value="2"/>
</dbReference>
<evidence type="ECO:0000256" key="2">
    <source>
        <dbReference type="ARBA" id="ARBA00035293"/>
    </source>
</evidence>
<evidence type="ECO:0000256" key="3">
    <source>
        <dbReference type="ARBA" id="ARBA00035517"/>
    </source>
</evidence>
<dbReference type="Gene3D" id="1.10.3500.10">
    <property type="entry name" value="Tex N-terminal region-like"/>
    <property type="match status" value="1"/>
</dbReference>
<evidence type="ECO:0000256" key="4">
    <source>
        <dbReference type="SAM" id="MobiDB-lite"/>
    </source>
</evidence>
<comment type="function">
    <text evidence="1">Binds mRNA; thus facilitating recognition of the initiation point. It is needed to translate mRNA with a short Shine-Dalgarno (SD) purine-rich sequence.</text>
</comment>
<keyword evidence="9" id="KW-1185">Reference proteome</keyword>
<evidence type="ECO:0000313" key="6">
    <source>
        <dbReference type="EMBL" id="SNR60893.1"/>
    </source>
</evidence>
<dbReference type="InterPro" id="IPR006641">
    <property type="entry name" value="YqgF/RNaseH-like_dom"/>
</dbReference>
<name>A0A238XR04_9RHOB</name>
<dbReference type="InterPro" id="IPR023323">
    <property type="entry name" value="Tex-like_dom_sf"/>
</dbReference>
<feature type="region of interest" description="Disordered" evidence="4">
    <location>
        <begin position="716"/>
        <end position="762"/>
    </location>
</feature>
<dbReference type="Pfam" id="PF00575">
    <property type="entry name" value="S1"/>
    <property type="match status" value="1"/>
</dbReference>
<dbReference type="GO" id="GO:0006139">
    <property type="term" value="P:nucleobase-containing compound metabolic process"/>
    <property type="evidence" value="ECO:0007669"/>
    <property type="project" value="InterPro"/>
</dbReference>
<dbReference type="SUPFAM" id="SSF53098">
    <property type="entry name" value="Ribonuclease H-like"/>
    <property type="match status" value="1"/>
</dbReference>
<proteinExistence type="predicted"/>
<dbReference type="PROSITE" id="PS50126">
    <property type="entry name" value="S1"/>
    <property type="match status" value="1"/>
</dbReference>
<dbReference type="InterPro" id="IPR018974">
    <property type="entry name" value="Tex-like_N"/>
</dbReference>
<dbReference type="InterPro" id="IPR032639">
    <property type="entry name" value="Tex_YqgF"/>
</dbReference>
<dbReference type="PANTHER" id="PTHR10724">
    <property type="entry name" value="30S RIBOSOMAL PROTEIN S1"/>
    <property type="match status" value="1"/>
</dbReference>
<dbReference type="Pfam" id="PF09371">
    <property type="entry name" value="Tex_N"/>
    <property type="match status" value="1"/>
</dbReference>
<dbReference type="GO" id="GO:0005737">
    <property type="term" value="C:cytoplasm"/>
    <property type="evidence" value="ECO:0007669"/>
    <property type="project" value="UniProtKB-ARBA"/>
</dbReference>
<dbReference type="RefSeq" id="WP_089388840.1">
    <property type="nucleotide sequence ID" value="NZ_FZNM01000011.1"/>
</dbReference>
<dbReference type="OrthoDB" id="9804714at2"/>
<dbReference type="Pfam" id="PF16921">
    <property type="entry name" value="Tex_YqgF"/>
    <property type="match status" value="1"/>
</dbReference>
<dbReference type="AlphaFoldDB" id="A0A238XR04"/>
<gene>
    <name evidence="7" type="ORF">EYF88_14195</name>
    <name evidence="6" type="ORF">SAMN06265378_11178</name>
</gene>
<dbReference type="InterPro" id="IPR012337">
    <property type="entry name" value="RNaseH-like_sf"/>
</dbReference>
<dbReference type="Gene3D" id="3.30.420.140">
    <property type="entry name" value="YqgF/RNase H-like domain"/>
    <property type="match status" value="1"/>
</dbReference>
<feature type="domain" description="S1 motif" evidence="5">
    <location>
        <begin position="649"/>
        <end position="718"/>
    </location>
</feature>
<dbReference type="InterPro" id="IPR012340">
    <property type="entry name" value="NA-bd_OB-fold"/>
</dbReference>
<dbReference type="Gene3D" id="2.40.50.140">
    <property type="entry name" value="Nucleic acid-binding proteins"/>
    <property type="match status" value="1"/>
</dbReference>
<accession>A0A238XR04</accession>
<dbReference type="Proteomes" id="UP000292859">
    <property type="component" value="Unassembled WGS sequence"/>
</dbReference>
<dbReference type="GO" id="GO:0006412">
    <property type="term" value="P:translation"/>
    <property type="evidence" value="ECO:0007669"/>
    <property type="project" value="TreeGrafter"/>
</dbReference>
<dbReference type="SMART" id="SM00316">
    <property type="entry name" value="S1"/>
    <property type="match status" value="1"/>
</dbReference>
<evidence type="ECO:0000313" key="8">
    <source>
        <dbReference type="Proteomes" id="UP000198409"/>
    </source>
</evidence>
<dbReference type="SUPFAM" id="SSF50249">
    <property type="entry name" value="Nucleic acid-binding proteins"/>
    <property type="match status" value="1"/>
</dbReference>
<evidence type="ECO:0000313" key="7">
    <source>
        <dbReference type="EMBL" id="TBN48215.1"/>
    </source>
</evidence>
<dbReference type="InterPro" id="IPR041692">
    <property type="entry name" value="HHH_9"/>
</dbReference>
<dbReference type="Gene3D" id="1.10.10.650">
    <property type="entry name" value="RuvA domain 2-like"/>
    <property type="match status" value="1"/>
</dbReference>
<dbReference type="Pfam" id="PF17674">
    <property type="entry name" value="HHH_9"/>
    <property type="match status" value="1"/>
</dbReference>
<dbReference type="Pfam" id="PF12836">
    <property type="entry name" value="HHH_3"/>
    <property type="match status" value="1"/>
</dbReference>
<reference evidence="7 9" key="3">
    <citation type="submission" date="2019-02" db="EMBL/GenBank/DDBJ databases">
        <authorList>
            <person name="Zhang G."/>
        </authorList>
    </citation>
    <scope>NUCLEOTIDE SEQUENCE [LARGE SCALE GENOMIC DNA]</scope>
    <source>
        <strain evidence="7 9">CMB17</strain>
    </source>
</reference>
<dbReference type="GO" id="GO:0003735">
    <property type="term" value="F:structural constituent of ribosome"/>
    <property type="evidence" value="ECO:0007669"/>
    <property type="project" value="TreeGrafter"/>
</dbReference>
<dbReference type="PANTHER" id="PTHR10724:SF10">
    <property type="entry name" value="S1 RNA-BINDING DOMAIN-CONTAINING PROTEIN 1"/>
    <property type="match status" value="1"/>
</dbReference>
<evidence type="ECO:0000259" key="5">
    <source>
        <dbReference type="PROSITE" id="PS50126"/>
    </source>
</evidence>
<dbReference type="GO" id="GO:0003729">
    <property type="term" value="F:mRNA binding"/>
    <property type="evidence" value="ECO:0007669"/>
    <property type="project" value="UniProtKB-ARBA"/>
</dbReference>
<dbReference type="InterPro" id="IPR003029">
    <property type="entry name" value="S1_domain"/>
</dbReference>
<evidence type="ECO:0000313" key="9">
    <source>
        <dbReference type="Proteomes" id="UP000292859"/>
    </source>
</evidence>
<organism evidence="6 8">
    <name type="scientific">Paracoccus sediminis</name>
    <dbReference type="NCBI Taxonomy" id="1214787"/>
    <lineage>
        <taxon>Bacteria</taxon>
        <taxon>Pseudomonadati</taxon>
        <taxon>Pseudomonadota</taxon>
        <taxon>Alphaproteobacteria</taxon>
        <taxon>Rhodobacterales</taxon>
        <taxon>Paracoccaceae</taxon>
        <taxon>Paracoccus</taxon>
    </lineage>
</organism>
<dbReference type="Pfam" id="PF22706">
    <property type="entry name" value="Tex_central_region"/>
    <property type="match status" value="1"/>
</dbReference>
<dbReference type="InterPro" id="IPR010994">
    <property type="entry name" value="RuvA_2-like"/>
</dbReference>
<dbReference type="InterPro" id="IPR055179">
    <property type="entry name" value="Tex-like_central_region"/>
</dbReference>
<dbReference type="InterPro" id="IPR044146">
    <property type="entry name" value="S1_Tex"/>
</dbReference>
<reference evidence="8" key="2">
    <citation type="submission" date="2017-06" db="EMBL/GenBank/DDBJ databases">
        <authorList>
            <person name="Varghese N."/>
            <person name="Submissions S."/>
        </authorList>
    </citation>
    <scope>NUCLEOTIDE SEQUENCE [LARGE SCALE GENOMIC DNA]</scope>
    <source>
        <strain evidence="8">DSM 26170</strain>
    </source>
</reference>
<dbReference type="EMBL" id="SIRL01000011">
    <property type="protein sequence ID" value="TBN48215.1"/>
    <property type="molecule type" value="Genomic_DNA"/>
</dbReference>
<dbReference type="FunFam" id="3.30.420.140:FF:000001">
    <property type="entry name" value="RNA-binding transcriptional accessory protein"/>
    <property type="match status" value="1"/>
</dbReference>
<dbReference type="InterPro" id="IPR023319">
    <property type="entry name" value="Tex-like_HTH_dom_sf"/>
</dbReference>
<dbReference type="EMBL" id="FZNM01000011">
    <property type="protein sequence ID" value="SNR60893.1"/>
    <property type="molecule type" value="Genomic_DNA"/>
</dbReference>
<reference evidence="6" key="1">
    <citation type="submission" date="2017-06" db="EMBL/GenBank/DDBJ databases">
        <authorList>
            <person name="Kim H.J."/>
            <person name="Triplett B.A."/>
        </authorList>
    </citation>
    <scope>NUCLEOTIDE SEQUENCE [LARGE SCALE GENOMIC DNA]</scope>
    <source>
        <strain evidence="6">DSM 26170</strain>
    </source>
</reference>
<dbReference type="FunFam" id="1.10.150.310:FF:000001">
    <property type="entry name" value="RNA-binding transcriptional accessory protein"/>
    <property type="match status" value="1"/>
</dbReference>
<dbReference type="SUPFAM" id="SSF158832">
    <property type="entry name" value="Tex N-terminal region-like"/>
    <property type="match status" value="1"/>
</dbReference>
<dbReference type="Proteomes" id="UP000198409">
    <property type="component" value="Unassembled WGS sequence"/>
</dbReference>
<dbReference type="InterPro" id="IPR050437">
    <property type="entry name" value="Ribos_protein_bS1-like"/>
</dbReference>
<dbReference type="InterPro" id="IPR037027">
    <property type="entry name" value="YqgF/RNaseH-like_dom_sf"/>
</dbReference>
<evidence type="ECO:0000256" key="1">
    <source>
        <dbReference type="ARBA" id="ARBA00025604"/>
    </source>
</evidence>
<feature type="compositionally biased region" description="Low complexity" evidence="4">
    <location>
        <begin position="724"/>
        <end position="746"/>
    </location>
</feature>
<dbReference type="SMART" id="SM00732">
    <property type="entry name" value="YqgFc"/>
    <property type="match status" value="1"/>
</dbReference>
<dbReference type="CDD" id="cd05685">
    <property type="entry name" value="S1_Tex"/>
    <property type="match status" value="1"/>
</dbReference>
<dbReference type="Gene3D" id="1.10.150.310">
    <property type="entry name" value="Tex RuvX-like domain-like"/>
    <property type="match status" value="1"/>
</dbReference>
<dbReference type="FunFam" id="2.40.50.140:FF:000051">
    <property type="entry name" value="RNA-binding transcriptional accessory protein"/>
    <property type="match status" value="1"/>
</dbReference>